<accession>A0AAE0CD86</accession>
<feature type="compositionally biased region" description="Basic and acidic residues" evidence="1">
    <location>
        <begin position="1"/>
        <end position="24"/>
    </location>
</feature>
<feature type="region of interest" description="Disordered" evidence="1">
    <location>
        <begin position="1"/>
        <end position="26"/>
    </location>
</feature>
<comment type="caution">
    <text evidence="2">The sequence shown here is derived from an EMBL/GenBank/DDBJ whole genome shotgun (WGS) entry which is preliminary data.</text>
</comment>
<sequence length="71" mass="7977">MTKGRREIDYELTNDGRDQQEGEKGGGMFTALAGDEVDRAAINETAAKIRRGELSNAVQLDEDEEEDEKFR</sequence>
<evidence type="ECO:0000313" key="2">
    <source>
        <dbReference type="EMBL" id="KAK3252962.1"/>
    </source>
</evidence>
<evidence type="ECO:0000256" key="1">
    <source>
        <dbReference type="SAM" id="MobiDB-lite"/>
    </source>
</evidence>
<gene>
    <name evidence="2" type="ORF">CYMTET_37765</name>
</gene>
<dbReference type="EMBL" id="LGRX02025076">
    <property type="protein sequence ID" value="KAK3252962.1"/>
    <property type="molecule type" value="Genomic_DNA"/>
</dbReference>
<dbReference type="AlphaFoldDB" id="A0AAE0CD86"/>
<reference evidence="2 3" key="1">
    <citation type="journal article" date="2015" name="Genome Biol. Evol.">
        <title>Comparative Genomics of a Bacterivorous Green Alga Reveals Evolutionary Causalities and Consequences of Phago-Mixotrophic Mode of Nutrition.</title>
        <authorList>
            <person name="Burns J.A."/>
            <person name="Paasch A."/>
            <person name="Narechania A."/>
            <person name="Kim E."/>
        </authorList>
    </citation>
    <scope>NUCLEOTIDE SEQUENCE [LARGE SCALE GENOMIC DNA]</scope>
    <source>
        <strain evidence="2 3">PLY_AMNH</strain>
    </source>
</reference>
<dbReference type="Proteomes" id="UP001190700">
    <property type="component" value="Unassembled WGS sequence"/>
</dbReference>
<protein>
    <submittedName>
        <fullName evidence="2">Uncharacterized protein</fullName>
    </submittedName>
</protein>
<organism evidence="2 3">
    <name type="scientific">Cymbomonas tetramitiformis</name>
    <dbReference type="NCBI Taxonomy" id="36881"/>
    <lineage>
        <taxon>Eukaryota</taxon>
        <taxon>Viridiplantae</taxon>
        <taxon>Chlorophyta</taxon>
        <taxon>Pyramimonadophyceae</taxon>
        <taxon>Pyramimonadales</taxon>
        <taxon>Pyramimonadaceae</taxon>
        <taxon>Cymbomonas</taxon>
    </lineage>
</organism>
<proteinExistence type="predicted"/>
<evidence type="ECO:0000313" key="3">
    <source>
        <dbReference type="Proteomes" id="UP001190700"/>
    </source>
</evidence>
<keyword evidence="3" id="KW-1185">Reference proteome</keyword>
<name>A0AAE0CD86_9CHLO</name>